<keyword evidence="1" id="KW-0433">Leucine-rich repeat</keyword>
<evidence type="ECO:0000259" key="6">
    <source>
        <dbReference type="Pfam" id="PF23598"/>
    </source>
</evidence>
<dbReference type="Gene3D" id="3.40.50.300">
    <property type="entry name" value="P-loop containing nucleotide triphosphate hydrolases"/>
    <property type="match status" value="1"/>
</dbReference>
<dbReference type="Pfam" id="PF00931">
    <property type="entry name" value="NB-ARC"/>
    <property type="match status" value="1"/>
</dbReference>
<keyword evidence="3" id="KW-0611">Plant defense</keyword>
<evidence type="ECO:0000313" key="8">
    <source>
        <dbReference type="EMBL" id="KAJ8439565.1"/>
    </source>
</evidence>
<dbReference type="Pfam" id="PF23559">
    <property type="entry name" value="WHD_DRP"/>
    <property type="match status" value="1"/>
</dbReference>
<dbReference type="InterPro" id="IPR032675">
    <property type="entry name" value="LRR_dom_sf"/>
</dbReference>
<proteinExistence type="predicted"/>
<evidence type="ECO:0000259" key="7">
    <source>
        <dbReference type="Pfam" id="PF25019"/>
    </source>
</evidence>
<dbReference type="InterPro" id="IPR042197">
    <property type="entry name" value="Apaf_helical"/>
</dbReference>
<comment type="caution">
    <text evidence="8">The sequence shown here is derived from an EMBL/GenBank/DDBJ whole genome shotgun (WGS) entry which is preliminary data.</text>
</comment>
<dbReference type="InterPro" id="IPR056789">
    <property type="entry name" value="LRR_R13L1-DRL21"/>
</dbReference>
<dbReference type="PRINTS" id="PR00364">
    <property type="entry name" value="DISEASERSIST"/>
</dbReference>
<evidence type="ECO:0000313" key="9">
    <source>
        <dbReference type="Proteomes" id="UP001153076"/>
    </source>
</evidence>
<evidence type="ECO:0000256" key="2">
    <source>
        <dbReference type="ARBA" id="ARBA00022737"/>
    </source>
</evidence>
<dbReference type="SUPFAM" id="SSF52540">
    <property type="entry name" value="P-loop containing nucleoside triphosphate hydrolases"/>
    <property type="match status" value="1"/>
</dbReference>
<feature type="domain" description="NB-ARC" evidence="4">
    <location>
        <begin position="175"/>
        <end position="346"/>
    </location>
</feature>
<evidence type="ECO:0000259" key="4">
    <source>
        <dbReference type="Pfam" id="PF00931"/>
    </source>
</evidence>
<accession>A0A9Q1K9V5</accession>
<sequence length="1007" mass="113887">MAELGLGIPKILTEKLISGVVKEACSFSQIKSLIKTLEETKPIIEAWLLDADATQLTNHAERVAFQQLISTLEKMNTSLDVREARAMRRQTMSRGRPIKKVLLFFSPSSNPIVCFFREAREVKALMEELDRIARKHNLLGNVFRLSFETVNQKQALTFEKRAFTSEVVVGRDRDRDNIIRMLLESSTAQETFSMVCIVGIGGMGKTTLAQYVFSNDRVKSHFDMMIWVYVPQVLIAEDVMQSMVAFATDEAHLQWGMLRLQYDFQRQITDKKILLVLDNVWDHELLSLQWQELRGLIGFCAPGSMVLTTTRSVGVAKTMGIVNRYMLEDLKKEDSWHLFKRIAFTQGQDPRVEAIGREIVQLCPNVPLVIRNIGHHLKGMCDITKWVDFKDKLAHPRSCGQAPNVMGILKLSYDKLDPKLKLCFAYCSLFPKGFVQQWFYRHPELFRFWIALGYVVESQSESQSLLDIARDYFHRLEDQGLLSVYGMHDVIHDLACWVAGPTCKRVYSSQGYEFDEERIRHLSLSLTRDTLLSMDLQCSLLNKTKKQLRSLFVSGNACMNPPKLNLPEFECLRVLSITGAGLIEMPRTISKLITLRHLDLSMNKFTKLPDSLTQLVNLLFLNLSYCVELQELPRGLSKLENLLELDLYECGKLQKLPTDVSKLTNLVSLNLNFCRSLEELARDMSKLVKLRELHLLGCPKLRHMPVGLGNCTGLEKLDLFVAKGPSSSWTIPSDSDGCEVGGLAELNRLNNLKGKLRIRVDGKWSSESEARAANLQGKEKLEGLTVEFVGGSSRDNEMMLEGFQPNANLRCVTIAGYKGERIPSWMHDMDYLSNLERIEIYNWKTQARICLGSFGRLPHLQFLYISKLPDLEYIESTTTATPLFSSLEELILASLPKLKGCFSGGVGATTFPRLNLGLEVVPEEFQGLSSLSSLTILNCNLLKGIPEWIETLASLEQLELDCPQLTSSPEQMVKLSNFDFGRGMGSSWLRGKRRGNGSTSSSNSHSL</sequence>
<dbReference type="PROSITE" id="PS51450">
    <property type="entry name" value="LRR"/>
    <property type="match status" value="1"/>
</dbReference>
<feature type="domain" description="Disease resistance R13L4/SHOC-2-like LRR" evidence="6">
    <location>
        <begin position="547"/>
        <end position="695"/>
    </location>
</feature>
<dbReference type="Gene3D" id="3.80.10.10">
    <property type="entry name" value="Ribonuclease Inhibitor"/>
    <property type="match status" value="1"/>
</dbReference>
<dbReference type="EMBL" id="JAKOGI010000216">
    <property type="protein sequence ID" value="KAJ8439565.1"/>
    <property type="molecule type" value="Genomic_DNA"/>
</dbReference>
<dbReference type="InterPro" id="IPR002182">
    <property type="entry name" value="NB-ARC"/>
</dbReference>
<dbReference type="OrthoDB" id="1421913at2759"/>
<dbReference type="GO" id="GO:0006952">
    <property type="term" value="P:defense response"/>
    <property type="evidence" value="ECO:0007669"/>
    <property type="project" value="UniProtKB-KW"/>
</dbReference>
<keyword evidence="9" id="KW-1185">Reference proteome</keyword>
<name>A0A9Q1K9V5_9CARY</name>
<feature type="domain" description="R13L1/DRL21-like LRR repeat region" evidence="7">
    <location>
        <begin position="743"/>
        <end position="867"/>
    </location>
</feature>
<dbReference type="Gene3D" id="1.10.8.430">
    <property type="entry name" value="Helical domain of apoptotic protease-activating factors"/>
    <property type="match status" value="1"/>
</dbReference>
<dbReference type="PANTHER" id="PTHR36766">
    <property type="entry name" value="PLANT BROAD-SPECTRUM MILDEW RESISTANCE PROTEIN RPW8"/>
    <property type="match status" value="1"/>
</dbReference>
<dbReference type="Proteomes" id="UP001153076">
    <property type="component" value="Unassembled WGS sequence"/>
</dbReference>
<evidence type="ECO:0000256" key="3">
    <source>
        <dbReference type="ARBA" id="ARBA00022821"/>
    </source>
</evidence>
<dbReference type="InterPro" id="IPR058922">
    <property type="entry name" value="WHD_DRP"/>
</dbReference>
<dbReference type="InterPro" id="IPR001611">
    <property type="entry name" value="Leu-rich_rpt"/>
</dbReference>
<dbReference type="GO" id="GO:0043531">
    <property type="term" value="F:ADP binding"/>
    <property type="evidence" value="ECO:0007669"/>
    <property type="project" value="InterPro"/>
</dbReference>
<reference evidence="8" key="1">
    <citation type="submission" date="2022-04" db="EMBL/GenBank/DDBJ databases">
        <title>Carnegiea gigantea Genome sequencing and assembly v2.</title>
        <authorList>
            <person name="Copetti D."/>
            <person name="Sanderson M.J."/>
            <person name="Burquez A."/>
            <person name="Wojciechowski M.F."/>
        </authorList>
    </citation>
    <scope>NUCLEOTIDE SEQUENCE</scope>
    <source>
        <strain evidence="8">SGP5-SGP5p</strain>
        <tissue evidence="8">Aerial part</tissue>
    </source>
</reference>
<keyword evidence="2" id="KW-0677">Repeat</keyword>
<dbReference type="AlphaFoldDB" id="A0A9Q1K9V5"/>
<dbReference type="PANTHER" id="PTHR36766:SF40">
    <property type="entry name" value="DISEASE RESISTANCE PROTEIN RGA3"/>
    <property type="match status" value="1"/>
</dbReference>
<dbReference type="SMART" id="SM00369">
    <property type="entry name" value="LRR_TYP"/>
    <property type="match status" value="4"/>
</dbReference>
<feature type="domain" description="Disease resistance protein winged helix" evidence="5">
    <location>
        <begin position="437"/>
        <end position="495"/>
    </location>
</feature>
<evidence type="ECO:0000259" key="5">
    <source>
        <dbReference type="Pfam" id="PF23559"/>
    </source>
</evidence>
<dbReference type="InterPro" id="IPR055414">
    <property type="entry name" value="LRR_R13L4/SHOC2-like"/>
</dbReference>
<dbReference type="InterPro" id="IPR027417">
    <property type="entry name" value="P-loop_NTPase"/>
</dbReference>
<organism evidence="8 9">
    <name type="scientific">Carnegiea gigantea</name>
    <dbReference type="NCBI Taxonomy" id="171969"/>
    <lineage>
        <taxon>Eukaryota</taxon>
        <taxon>Viridiplantae</taxon>
        <taxon>Streptophyta</taxon>
        <taxon>Embryophyta</taxon>
        <taxon>Tracheophyta</taxon>
        <taxon>Spermatophyta</taxon>
        <taxon>Magnoliopsida</taxon>
        <taxon>eudicotyledons</taxon>
        <taxon>Gunneridae</taxon>
        <taxon>Pentapetalae</taxon>
        <taxon>Caryophyllales</taxon>
        <taxon>Cactineae</taxon>
        <taxon>Cactaceae</taxon>
        <taxon>Cactoideae</taxon>
        <taxon>Echinocereeae</taxon>
        <taxon>Carnegiea</taxon>
    </lineage>
</organism>
<dbReference type="Pfam" id="PF25019">
    <property type="entry name" value="LRR_R13L1-DRL21"/>
    <property type="match status" value="1"/>
</dbReference>
<dbReference type="SUPFAM" id="SSF52058">
    <property type="entry name" value="L domain-like"/>
    <property type="match status" value="1"/>
</dbReference>
<dbReference type="Pfam" id="PF23598">
    <property type="entry name" value="LRR_14"/>
    <property type="match status" value="1"/>
</dbReference>
<gene>
    <name evidence="8" type="ORF">Cgig2_024152</name>
</gene>
<protein>
    <submittedName>
        <fullName evidence="8">Uncharacterized protein</fullName>
    </submittedName>
</protein>
<evidence type="ECO:0000256" key="1">
    <source>
        <dbReference type="ARBA" id="ARBA00022614"/>
    </source>
</evidence>
<dbReference type="InterPro" id="IPR003591">
    <property type="entry name" value="Leu-rich_rpt_typical-subtyp"/>
</dbReference>